<keyword evidence="7 14" id="KW-0732">Signal</keyword>
<gene>
    <name evidence="16" type="ORF">ACFQ03_19600</name>
</gene>
<evidence type="ECO:0000313" key="16">
    <source>
        <dbReference type="EMBL" id="MFD0871346.1"/>
    </source>
</evidence>
<comment type="similarity">
    <text evidence="3 13">Belongs to the peptidase S11 family.</text>
</comment>
<feature type="domain" description="Peptidase S11 D-Ala-D-Ala carboxypeptidase A C-terminal" evidence="15">
    <location>
        <begin position="310"/>
        <end position="405"/>
    </location>
</feature>
<dbReference type="PANTHER" id="PTHR21581">
    <property type="entry name" value="D-ALANYL-D-ALANINE CARBOXYPEPTIDASE"/>
    <property type="match status" value="1"/>
</dbReference>
<dbReference type="EMBL" id="JBHTIU010000078">
    <property type="protein sequence ID" value="MFD0871346.1"/>
    <property type="molecule type" value="Genomic_DNA"/>
</dbReference>
<dbReference type="Pfam" id="PF00768">
    <property type="entry name" value="Peptidase_S11"/>
    <property type="match status" value="1"/>
</dbReference>
<evidence type="ECO:0000256" key="9">
    <source>
        <dbReference type="ARBA" id="ARBA00022960"/>
    </source>
</evidence>
<evidence type="ECO:0000256" key="4">
    <source>
        <dbReference type="ARBA" id="ARBA00012448"/>
    </source>
</evidence>
<dbReference type="Pfam" id="PF07943">
    <property type="entry name" value="PBP5_C"/>
    <property type="match status" value="1"/>
</dbReference>
<keyword evidence="8 16" id="KW-0378">Hydrolase</keyword>
<dbReference type="InterPro" id="IPR037167">
    <property type="entry name" value="Peptidase_S11_C_sf"/>
</dbReference>
<evidence type="ECO:0000256" key="13">
    <source>
        <dbReference type="RuleBase" id="RU004016"/>
    </source>
</evidence>
<evidence type="ECO:0000256" key="5">
    <source>
        <dbReference type="ARBA" id="ARBA00022645"/>
    </source>
</evidence>
<dbReference type="SMART" id="SM00936">
    <property type="entry name" value="PBP5_C"/>
    <property type="match status" value="1"/>
</dbReference>
<organism evidence="16 17">
    <name type="scientific">Paenibacillus residui</name>
    <dbReference type="NCBI Taxonomy" id="629724"/>
    <lineage>
        <taxon>Bacteria</taxon>
        <taxon>Bacillati</taxon>
        <taxon>Bacillota</taxon>
        <taxon>Bacilli</taxon>
        <taxon>Bacillales</taxon>
        <taxon>Paenibacillaceae</taxon>
        <taxon>Paenibacillus</taxon>
    </lineage>
</organism>
<dbReference type="InterPro" id="IPR001967">
    <property type="entry name" value="Peptidase_S11_N"/>
</dbReference>
<evidence type="ECO:0000256" key="7">
    <source>
        <dbReference type="ARBA" id="ARBA00022729"/>
    </source>
</evidence>
<dbReference type="InterPro" id="IPR012907">
    <property type="entry name" value="Peptidase_S11_C"/>
</dbReference>
<evidence type="ECO:0000256" key="10">
    <source>
        <dbReference type="ARBA" id="ARBA00022984"/>
    </source>
</evidence>
<accession>A0ABW3DEI6</accession>
<feature type="signal peptide" evidence="14">
    <location>
        <begin position="1"/>
        <end position="22"/>
    </location>
</feature>
<dbReference type="PRINTS" id="PR00725">
    <property type="entry name" value="DADACBPTASE1"/>
</dbReference>
<keyword evidence="5 16" id="KW-0121">Carboxypeptidase</keyword>
<keyword evidence="17" id="KW-1185">Reference proteome</keyword>
<proteinExistence type="inferred from homology"/>
<evidence type="ECO:0000256" key="12">
    <source>
        <dbReference type="ARBA" id="ARBA00034000"/>
    </source>
</evidence>
<dbReference type="GO" id="GO:0004180">
    <property type="term" value="F:carboxypeptidase activity"/>
    <property type="evidence" value="ECO:0007669"/>
    <property type="project" value="UniProtKB-KW"/>
</dbReference>
<dbReference type="SUPFAM" id="SSF56601">
    <property type="entry name" value="beta-lactamase/transpeptidase-like"/>
    <property type="match status" value="1"/>
</dbReference>
<comment type="function">
    <text evidence="1">Removes C-terminal D-alanyl residues from sugar-peptide cell wall precursors.</text>
</comment>
<evidence type="ECO:0000256" key="3">
    <source>
        <dbReference type="ARBA" id="ARBA00007164"/>
    </source>
</evidence>
<reference evidence="17" key="1">
    <citation type="journal article" date="2019" name="Int. J. Syst. Evol. Microbiol.">
        <title>The Global Catalogue of Microorganisms (GCM) 10K type strain sequencing project: providing services to taxonomists for standard genome sequencing and annotation.</title>
        <authorList>
            <consortium name="The Broad Institute Genomics Platform"/>
            <consortium name="The Broad Institute Genome Sequencing Center for Infectious Disease"/>
            <person name="Wu L."/>
            <person name="Ma J."/>
        </authorList>
    </citation>
    <scope>NUCLEOTIDE SEQUENCE [LARGE SCALE GENOMIC DNA]</scope>
    <source>
        <strain evidence="17">CCUG 57263</strain>
    </source>
</reference>
<dbReference type="Gene3D" id="3.40.710.10">
    <property type="entry name" value="DD-peptidase/beta-lactamase superfamily"/>
    <property type="match status" value="1"/>
</dbReference>
<keyword evidence="6" id="KW-0645">Protease</keyword>
<comment type="catalytic activity">
    <reaction evidence="12">
        <text>Preferential cleavage: (Ac)2-L-Lys-D-Ala-|-D-Ala. Also transpeptidation of peptidyl-alanyl moieties that are N-acyl substituents of D-alanine.</text>
        <dbReference type="EC" id="3.4.16.4"/>
    </reaction>
</comment>
<evidence type="ECO:0000313" key="17">
    <source>
        <dbReference type="Proteomes" id="UP001597120"/>
    </source>
</evidence>
<name>A0ABW3DEI6_9BACL</name>
<keyword evidence="9" id="KW-0133">Cell shape</keyword>
<evidence type="ECO:0000256" key="8">
    <source>
        <dbReference type="ARBA" id="ARBA00022801"/>
    </source>
</evidence>
<dbReference type="EC" id="3.4.16.4" evidence="4"/>
<dbReference type="RefSeq" id="WP_379290331.1">
    <property type="nucleotide sequence ID" value="NZ_JBHTIU010000078.1"/>
</dbReference>
<evidence type="ECO:0000256" key="14">
    <source>
        <dbReference type="SAM" id="SignalP"/>
    </source>
</evidence>
<dbReference type="InterPro" id="IPR012338">
    <property type="entry name" value="Beta-lactam/transpept-like"/>
</dbReference>
<evidence type="ECO:0000256" key="2">
    <source>
        <dbReference type="ARBA" id="ARBA00004752"/>
    </source>
</evidence>
<dbReference type="InterPro" id="IPR015956">
    <property type="entry name" value="Peniciliin-bd_prot_C_sf"/>
</dbReference>
<evidence type="ECO:0000256" key="6">
    <source>
        <dbReference type="ARBA" id="ARBA00022670"/>
    </source>
</evidence>
<dbReference type="Proteomes" id="UP001597120">
    <property type="component" value="Unassembled WGS sequence"/>
</dbReference>
<dbReference type="PANTHER" id="PTHR21581:SF11">
    <property type="entry name" value="D-ALANYL-D-ALANINE CARBOXYPEPTIDASE DACA"/>
    <property type="match status" value="1"/>
</dbReference>
<protein>
    <recommendedName>
        <fullName evidence="4">serine-type D-Ala-D-Ala carboxypeptidase</fullName>
        <ecNumber evidence="4">3.4.16.4</ecNumber>
    </recommendedName>
</protein>
<keyword evidence="10" id="KW-0573">Peptidoglycan synthesis</keyword>
<dbReference type="InterPro" id="IPR018044">
    <property type="entry name" value="Peptidase_S11"/>
</dbReference>
<evidence type="ECO:0000256" key="11">
    <source>
        <dbReference type="ARBA" id="ARBA00023316"/>
    </source>
</evidence>
<feature type="chain" id="PRO_5046872632" description="serine-type D-Ala-D-Ala carboxypeptidase" evidence="14">
    <location>
        <begin position="23"/>
        <end position="431"/>
    </location>
</feature>
<evidence type="ECO:0000259" key="15">
    <source>
        <dbReference type="SMART" id="SM00936"/>
    </source>
</evidence>
<sequence>MKYGLSLRKPLCMFLAALIAMAAFLSAVPEEALAADNELNLEVKSAILMDAATGQVIYEFNADEPLPPASMSKMMTEYIVMEKIESGELSWDDLVTTTEYAANVIGSGQLLAYQEKLPVKDMFASMSIYSGNDATVALAEHIAGNEEKFAEMMNEKARELGLSESAHFINSTGLGRDDLGKYAPQNIPGETMMTARDSALLAYHIIKDHKEVLEYTKTTRRKLRERDTTEMTNWNWMLEGWSNDSVSLKKYAYEGLDGLKTGHTDEAGYCFTGTAERNGLRLISVVMGAQSEPKRFEETRKLLDYGFKNFEKKTIYSSGSEIEELKTVKMNKGVKTQVPVVTGSDLSILVRKGASDEELVKEATPLPEDQLVAPIKKGDKMGTLKVKYNEQEFSVDLVAAEDNEKGSWLRLLFRAIKDFFVSIGTSIKNLF</sequence>
<comment type="caution">
    <text evidence="16">The sequence shown here is derived from an EMBL/GenBank/DDBJ whole genome shotgun (WGS) entry which is preliminary data.</text>
</comment>
<keyword evidence="11" id="KW-0961">Cell wall biogenesis/degradation</keyword>
<comment type="pathway">
    <text evidence="2">Cell wall biogenesis; peptidoglycan biosynthesis.</text>
</comment>
<dbReference type="SUPFAM" id="SSF69189">
    <property type="entry name" value="Penicillin-binding protein associated domain"/>
    <property type="match status" value="1"/>
</dbReference>
<evidence type="ECO:0000256" key="1">
    <source>
        <dbReference type="ARBA" id="ARBA00003217"/>
    </source>
</evidence>
<dbReference type="Gene3D" id="2.60.410.10">
    <property type="entry name" value="D-Ala-D-Ala carboxypeptidase, C-terminal domain"/>
    <property type="match status" value="1"/>
</dbReference>